<keyword evidence="6 12" id="KW-0812">Transmembrane</keyword>
<dbReference type="InterPro" id="IPR053952">
    <property type="entry name" value="K_trans_C"/>
</dbReference>
<evidence type="ECO:0000256" key="6">
    <source>
        <dbReference type="ARBA" id="ARBA00022692"/>
    </source>
</evidence>
<keyword evidence="11 12" id="KW-0472">Membrane</keyword>
<evidence type="ECO:0000259" key="13">
    <source>
        <dbReference type="Pfam" id="PF02705"/>
    </source>
</evidence>
<feature type="domain" description="K+ potassium transporter integral membrane" evidence="13">
    <location>
        <begin position="13"/>
        <end position="465"/>
    </location>
</feature>
<organism evidence="15 16">
    <name type="scientific">Dyella psychrodurans</name>
    <dbReference type="NCBI Taxonomy" id="1927960"/>
    <lineage>
        <taxon>Bacteria</taxon>
        <taxon>Pseudomonadati</taxon>
        <taxon>Pseudomonadota</taxon>
        <taxon>Gammaproteobacteria</taxon>
        <taxon>Lysobacterales</taxon>
        <taxon>Rhodanobacteraceae</taxon>
        <taxon>Dyella</taxon>
    </lineage>
</organism>
<dbReference type="Pfam" id="PF02705">
    <property type="entry name" value="K_trans"/>
    <property type="match status" value="1"/>
</dbReference>
<sequence length="625" mass="68410">MSEADAKKRLAALALGAIGVVYGDIGTSPLYTLQTTLSHDGMRPTPESIYGVLSLIFWAQIIVVSLKYVTFIMRADNKGEGGIMALMALALRGVRDSARLRWLLAIIGIFGASLFYGDGVITPAISVLSAVEGVKVVSPGLAPWVVPVTAVILFFLFALQRHGTERVGKLFGPVMVIWFITIAVLGVSMIAHNPHVLWAINPYYGLRFFMNHGVQGFIALGGVVLALTGAEALYADMGHFGKRPIRLAWFSFVLPALVLNYFGQGALLLDHPDAIDNPFFKTVPSVLLYPMIGLATAATVIASQAVISGAFSMTREAMSLGYSMRMPVVHTSREMSGQIFVPWVNSFLLVLVLVAVLGFRSSDSLSAAYGIAVTGTMTITTILALFVAHHQWKWKMPVVLIAGALLLIIDVSFFSANLIKVEYGGWFPLVLGLGVFVVMTTWRRGRELVVREIKQGGLALEPFIENITEHPPLRVPGTAVFLTANQNAVPHALLHNLKHNKVLHERNVMLTVEILETPVADAEERIHLLPMAGEFYGLEVRFGFAEDPNIPLALSKCARSGLPFDLMDTTFFLSRENVVADKRRPGMVLWRDRLFAFMSRNALPATAFFQIPGNRLIELGTQVEI</sequence>
<dbReference type="HAMAP" id="MF_01522">
    <property type="entry name" value="Kup"/>
    <property type="match status" value="1"/>
</dbReference>
<keyword evidence="5 12" id="KW-0633">Potassium transport</keyword>
<evidence type="ECO:0000259" key="14">
    <source>
        <dbReference type="Pfam" id="PF22776"/>
    </source>
</evidence>
<keyword evidence="9 12" id="KW-1133">Transmembrane helix</keyword>
<feature type="transmembrane region" description="Helical" evidence="12">
    <location>
        <begin position="102"/>
        <end position="121"/>
    </location>
</feature>
<evidence type="ECO:0000256" key="5">
    <source>
        <dbReference type="ARBA" id="ARBA00022538"/>
    </source>
</evidence>
<keyword evidence="16" id="KW-1185">Reference proteome</keyword>
<evidence type="ECO:0000256" key="4">
    <source>
        <dbReference type="ARBA" id="ARBA00022475"/>
    </source>
</evidence>
<dbReference type="Pfam" id="PF22776">
    <property type="entry name" value="K_trans_C"/>
    <property type="match status" value="1"/>
</dbReference>
<accession>A0A370XBL3</accession>
<evidence type="ECO:0000256" key="10">
    <source>
        <dbReference type="ARBA" id="ARBA00023065"/>
    </source>
</evidence>
<evidence type="ECO:0000256" key="7">
    <source>
        <dbReference type="ARBA" id="ARBA00022847"/>
    </source>
</evidence>
<keyword evidence="4 12" id="KW-1003">Cell membrane</keyword>
<dbReference type="AlphaFoldDB" id="A0A370XBL3"/>
<proteinExistence type="inferred from homology"/>
<evidence type="ECO:0000256" key="11">
    <source>
        <dbReference type="ARBA" id="ARBA00023136"/>
    </source>
</evidence>
<keyword evidence="3 12" id="KW-0813">Transport</keyword>
<feature type="transmembrane region" description="Helical" evidence="12">
    <location>
        <begin position="425"/>
        <end position="442"/>
    </location>
</feature>
<evidence type="ECO:0000256" key="2">
    <source>
        <dbReference type="ARBA" id="ARBA00007019"/>
    </source>
</evidence>
<dbReference type="GO" id="GO:0015293">
    <property type="term" value="F:symporter activity"/>
    <property type="evidence" value="ECO:0007669"/>
    <property type="project" value="UniProtKB-UniRule"/>
</dbReference>
<keyword evidence="10 12" id="KW-0406">Ion transport</keyword>
<protein>
    <recommendedName>
        <fullName evidence="12">Probable potassium transport system protein Kup</fullName>
    </recommendedName>
</protein>
<feature type="transmembrane region" description="Helical" evidence="12">
    <location>
        <begin position="398"/>
        <end position="419"/>
    </location>
</feature>
<comment type="caution">
    <text evidence="15">The sequence shown here is derived from an EMBL/GenBank/DDBJ whole genome shotgun (WGS) entry which is preliminary data.</text>
</comment>
<evidence type="ECO:0000313" key="16">
    <source>
        <dbReference type="Proteomes" id="UP000255334"/>
    </source>
</evidence>
<dbReference type="GO" id="GO:0005886">
    <property type="term" value="C:plasma membrane"/>
    <property type="evidence" value="ECO:0007669"/>
    <property type="project" value="UniProtKB-SubCell"/>
</dbReference>
<feature type="domain" description="K+ potassium transporter C-terminal" evidence="14">
    <location>
        <begin position="476"/>
        <end position="625"/>
    </location>
</feature>
<evidence type="ECO:0000313" key="15">
    <source>
        <dbReference type="EMBL" id="RDS85657.1"/>
    </source>
</evidence>
<feature type="transmembrane region" description="Helical" evidence="12">
    <location>
        <begin position="365"/>
        <end position="386"/>
    </location>
</feature>
<dbReference type="PANTHER" id="PTHR30540:SF79">
    <property type="entry name" value="LOW AFFINITY POTASSIUM TRANSPORT SYSTEM PROTEIN KUP"/>
    <property type="match status" value="1"/>
</dbReference>
<evidence type="ECO:0000256" key="8">
    <source>
        <dbReference type="ARBA" id="ARBA00022958"/>
    </source>
</evidence>
<comment type="catalytic activity">
    <reaction evidence="12">
        <text>K(+)(in) + H(+)(in) = K(+)(out) + H(+)(out)</text>
        <dbReference type="Rhea" id="RHEA:28490"/>
        <dbReference type="ChEBI" id="CHEBI:15378"/>
        <dbReference type="ChEBI" id="CHEBI:29103"/>
    </reaction>
</comment>
<gene>
    <name evidence="12" type="primary">kup</name>
    <name evidence="15" type="ORF">DWU99_06905</name>
</gene>
<feature type="transmembrane region" description="Helical" evidence="12">
    <location>
        <begin position="335"/>
        <end position="359"/>
    </location>
</feature>
<dbReference type="GO" id="GO:0015079">
    <property type="term" value="F:potassium ion transmembrane transporter activity"/>
    <property type="evidence" value="ECO:0007669"/>
    <property type="project" value="UniProtKB-UniRule"/>
</dbReference>
<evidence type="ECO:0000256" key="3">
    <source>
        <dbReference type="ARBA" id="ARBA00022448"/>
    </source>
</evidence>
<dbReference type="EMBL" id="QRBF01000002">
    <property type="protein sequence ID" value="RDS85657.1"/>
    <property type="molecule type" value="Genomic_DNA"/>
</dbReference>
<comment type="function">
    <text evidence="12">Transport of potassium into the cell. Likely operates as a K(+):H(+) symporter.</text>
</comment>
<keyword evidence="7 12" id="KW-0769">Symport</keyword>
<reference evidence="15 16" key="1">
    <citation type="submission" date="2018-07" db="EMBL/GenBank/DDBJ databases">
        <title>Dyella monticola sp. nov. and Dyella psychrodurans sp. nov. isolated from monsoon evergreen broad-leaved forest soil of Dinghu Mountain, China.</title>
        <authorList>
            <person name="Gao Z."/>
            <person name="Qiu L."/>
        </authorList>
    </citation>
    <scope>NUCLEOTIDE SEQUENCE [LARGE SCALE GENOMIC DNA]</scope>
    <source>
        <strain evidence="15 16">4MSK11</strain>
    </source>
</reference>
<keyword evidence="8 12" id="KW-0630">Potassium</keyword>
<feature type="transmembrane region" description="Helical" evidence="12">
    <location>
        <begin position="287"/>
        <end position="314"/>
    </location>
</feature>
<evidence type="ECO:0000256" key="9">
    <source>
        <dbReference type="ARBA" id="ARBA00022989"/>
    </source>
</evidence>
<evidence type="ECO:0000256" key="1">
    <source>
        <dbReference type="ARBA" id="ARBA00004141"/>
    </source>
</evidence>
<dbReference type="InterPro" id="IPR003855">
    <property type="entry name" value="K+_transporter"/>
</dbReference>
<name>A0A370XBL3_9GAMM</name>
<evidence type="ECO:0000256" key="12">
    <source>
        <dbReference type="HAMAP-Rule" id="MF_01522"/>
    </source>
</evidence>
<dbReference type="Proteomes" id="UP000255334">
    <property type="component" value="Unassembled WGS sequence"/>
</dbReference>
<comment type="similarity">
    <text evidence="2 12">Belongs to the HAK/KUP transporter (TC 2.A.72) family.</text>
</comment>
<comment type="subcellular location">
    <subcellularLocation>
        <location evidence="12">Cell membrane</location>
        <topology evidence="12">Multi-pass membrane protein</topology>
    </subcellularLocation>
    <subcellularLocation>
        <location evidence="1">Membrane</location>
        <topology evidence="1">Multi-pass membrane protein</topology>
    </subcellularLocation>
</comment>
<dbReference type="OrthoDB" id="9805577at2"/>
<feature type="transmembrane region" description="Helical" evidence="12">
    <location>
        <begin position="212"/>
        <end position="235"/>
    </location>
</feature>
<dbReference type="PANTHER" id="PTHR30540">
    <property type="entry name" value="OSMOTIC STRESS POTASSIUM TRANSPORTER"/>
    <property type="match status" value="1"/>
</dbReference>
<feature type="transmembrane region" description="Helical" evidence="12">
    <location>
        <begin position="247"/>
        <end position="267"/>
    </location>
</feature>
<dbReference type="InterPro" id="IPR023051">
    <property type="entry name" value="Kup"/>
</dbReference>
<feature type="transmembrane region" description="Helical" evidence="12">
    <location>
        <begin position="141"/>
        <end position="159"/>
    </location>
</feature>
<dbReference type="InterPro" id="IPR053951">
    <property type="entry name" value="K_trans_N"/>
</dbReference>
<feature type="transmembrane region" description="Helical" evidence="12">
    <location>
        <begin position="47"/>
        <end position="69"/>
    </location>
</feature>
<feature type="transmembrane region" description="Helical" evidence="12">
    <location>
        <begin position="171"/>
        <end position="192"/>
    </location>
</feature>